<gene>
    <name evidence="1" type="ORF">HPB50_018354</name>
</gene>
<evidence type="ECO:0000313" key="1">
    <source>
        <dbReference type="EMBL" id="KAH6943269.1"/>
    </source>
</evidence>
<sequence length="136" mass="15131">MEVISRSHFKQQFEWACASDADSSAERIKELCQGLQQLEEEDVKGICDDVTMEELRSAIRSMSQNTAPGSHGLTTSFYATFLDILGEAFVTLINSIFREHKKPSSFAEGPIVLLLKEGAPQNDPALGPHHFAKHRL</sequence>
<proteinExistence type="predicted"/>
<keyword evidence="2" id="KW-1185">Reference proteome</keyword>
<reference evidence="1" key="1">
    <citation type="submission" date="2020-05" db="EMBL/GenBank/DDBJ databases">
        <title>Large-scale comparative analyses of tick genomes elucidate their genetic diversity and vector capacities.</title>
        <authorList>
            <person name="Jia N."/>
            <person name="Wang J."/>
            <person name="Shi W."/>
            <person name="Du L."/>
            <person name="Sun Y."/>
            <person name="Zhan W."/>
            <person name="Jiang J."/>
            <person name="Wang Q."/>
            <person name="Zhang B."/>
            <person name="Ji P."/>
            <person name="Sakyi L.B."/>
            <person name="Cui X."/>
            <person name="Yuan T."/>
            <person name="Jiang B."/>
            <person name="Yang W."/>
            <person name="Lam T.T.-Y."/>
            <person name="Chang Q."/>
            <person name="Ding S."/>
            <person name="Wang X."/>
            <person name="Zhu J."/>
            <person name="Ruan X."/>
            <person name="Zhao L."/>
            <person name="Wei J."/>
            <person name="Que T."/>
            <person name="Du C."/>
            <person name="Cheng J."/>
            <person name="Dai P."/>
            <person name="Han X."/>
            <person name="Huang E."/>
            <person name="Gao Y."/>
            <person name="Liu J."/>
            <person name="Shao H."/>
            <person name="Ye R."/>
            <person name="Li L."/>
            <person name="Wei W."/>
            <person name="Wang X."/>
            <person name="Wang C."/>
            <person name="Yang T."/>
            <person name="Huo Q."/>
            <person name="Li W."/>
            <person name="Guo W."/>
            <person name="Chen H."/>
            <person name="Zhou L."/>
            <person name="Ni X."/>
            <person name="Tian J."/>
            <person name="Zhou Y."/>
            <person name="Sheng Y."/>
            <person name="Liu T."/>
            <person name="Pan Y."/>
            <person name="Xia L."/>
            <person name="Li J."/>
            <person name="Zhao F."/>
            <person name="Cao W."/>
        </authorList>
    </citation>
    <scope>NUCLEOTIDE SEQUENCE</scope>
    <source>
        <strain evidence="1">Hyas-2018</strain>
    </source>
</reference>
<evidence type="ECO:0000313" key="2">
    <source>
        <dbReference type="Proteomes" id="UP000821845"/>
    </source>
</evidence>
<dbReference type="Proteomes" id="UP000821845">
    <property type="component" value="Chromosome 10"/>
</dbReference>
<accession>A0ACB7TEI7</accession>
<dbReference type="EMBL" id="CM023490">
    <property type="protein sequence ID" value="KAH6943269.1"/>
    <property type="molecule type" value="Genomic_DNA"/>
</dbReference>
<organism evidence="1 2">
    <name type="scientific">Hyalomma asiaticum</name>
    <name type="common">Tick</name>
    <dbReference type="NCBI Taxonomy" id="266040"/>
    <lineage>
        <taxon>Eukaryota</taxon>
        <taxon>Metazoa</taxon>
        <taxon>Ecdysozoa</taxon>
        <taxon>Arthropoda</taxon>
        <taxon>Chelicerata</taxon>
        <taxon>Arachnida</taxon>
        <taxon>Acari</taxon>
        <taxon>Parasitiformes</taxon>
        <taxon>Ixodida</taxon>
        <taxon>Ixodoidea</taxon>
        <taxon>Ixodidae</taxon>
        <taxon>Hyalomminae</taxon>
        <taxon>Hyalomma</taxon>
    </lineage>
</organism>
<name>A0ACB7TEI7_HYAAI</name>
<protein>
    <submittedName>
        <fullName evidence="1">Uncharacterized protein</fullName>
    </submittedName>
</protein>
<comment type="caution">
    <text evidence="1">The sequence shown here is derived from an EMBL/GenBank/DDBJ whole genome shotgun (WGS) entry which is preliminary data.</text>
</comment>